<reference evidence="1" key="1">
    <citation type="journal article" date="2021" name="Proc. Natl. Acad. Sci. U.S.A.">
        <title>A Catalog of Tens of Thousands of Viruses from Human Metagenomes Reveals Hidden Associations with Chronic Diseases.</title>
        <authorList>
            <person name="Tisza M.J."/>
            <person name="Buck C.B."/>
        </authorList>
    </citation>
    <scope>NUCLEOTIDE SEQUENCE</scope>
    <source>
        <strain evidence="1">Ctesc4</strain>
    </source>
</reference>
<accession>A0A8S5TCQ8</accession>
<organism evidence="1">
    <name type="scientific">Phage sp. ctesc4</name>
    <dbReference type="NCBI Taxonomy" id="2828008"/>
    <lineage>
        <taxon>Viruses</taxon>
    </lineage>
</organism>
<sequence>MILAFGLNNMLPLPVWYGLFDHTAARACGLYRAHKMARRGVD</sequence>
<name>A0A8S5TCQ8_9VIRU</name>
<evidence type="ECO:0000313" key="1">
    <source>
        <dbReference type="EMBL" id="DAF61046.1"/>
    </source>
</evidence>
<protein>
    <submittedName>
        <fullName evidence="1">Uncharacterized protein</fullName>
    </submittedName>
</protein>
<dbReference type="EMBL" id="BK032802">
    <property type="protein sequence ID" value="DAF61046.1"/>
    <property type="molecule type" value="Genomic_DNA"/>
</dbReference>
<proteinExistence type="predicted"/>